<organism evidence="3 4">
    <name type="scientific">Sphagnum jensenii</name>
    <dbReference type="NCBI Taxonomy" id="128206"/>
    <lineage>
        <taxon>Eukaryota</taxon>
        <taxon>Viridiplantae</taxon>
        <taxon>Streptophyta</taxon>
        <taxon>Embryophyta</taxon>
        <taxon>Bryophyta</taxon>
        <taxon>Sphagnophytina</taxon>
        <taxon>Sphagnopsida</taxon>
        <taxon>Sphagnales</taxon>
        <taxon>Sphagnaceae</taxon>
        <taxon>Sphagnum</taxon>
    </lineage>
</organism>
<evidence type="ECO:0000313" key="3">
    <source>
        <dbReference type="EMBL" id="CAK9267493.1"/>
    </source>
</evidence>
<dbReference type="EMBL" id="OZ020114">
    <property type="protein sequence ID" value="CAK9267493.1"/>
    <property type="molecule type" value="Genomic_DNA"/>
</dbReference>
<evidence type="ECO:0000259" key="2">
    <source>
        <dbReference type="Pfam" id="PF21478"/>
    </source>
</evidence>
<dbReference type="Gene3D" id="3.90.1150.10">
    <property type="entry name" value="Aspartate Aminotransferase, domain 1"/>
    <property type="match status" value="1"/>
</dbReference>
<dbReference type="PANTHER" id="PTHR11773">
    <property type="entry name" value="GLYCINE DEHYDROGENASE, DECARBOXYLATING"/>
    <property type="match status" value="1"/>
</dbReference>
<dbReference type="InterPro" id="IPR015424">
    <property type="entry name" value="PyrdxlP-dep_Trfase"/>
</dbReference>
<protein>
    <recommendedName>
        <fullName evidence="2">Glycine dehydrogenase C-terminal domain-containing protein</fullName>
    </recommendedName>
</protein>
<proteinExistence type="predicted"/>
<dbReference type="Pfam" id="PF21478">
    <property type="entry name" value="GcvP2_C"/>
    <property type="match status" value="1"/>
</dbReference>
<gene>
    <name evidence="3" type="ORF">CSSPJE1EN1_LOCUS12971</name>
</gene>
<dbReference type="InterPro" id="IPR015422">
    <property type="entry name" value="PyrdxlP-dep_Trfase_small"/>
</dbReference>
<dbReference type="PANTHER" id="PTHR11773:SF1">
    <property type="entry name" value="GLYCINE DEHYDROGENASE (DECARBOXYLATING), MITOCHONDRIAL"/>
    <property type="match status" value="1"/>
</dbReference>
<feature type="domain" description="Glycine dehydrogenase C-terminal" evidence="2">
    <location>
        <begin position="4"/>
        <end position="64"/>
    </location>
</feature>
<dbReference type="SUPFAM" id="SSF53383">
    <property type="entry name" value="PLP-dependent transferases"/>
    <property type="match status" value="1"/>
</dbReference>
<name>A0ABP0WP82_9BRYO</name>
<keyword evidence="4" id="KW-1185">Reference proteome</keyword>
<evidence type="ECO:0000313" key="4">
    <source>
        <dbReference type="Proteomes" id="UP001497444"/>
    </source>
</evidence>
<dbReference type="Proteomes" id="UP001497444">
    <property type="component" value="Chromosome 19"/>
</dbReference>
<keyword evidence="1" id="KW-0663">Pyridoxal phosphate</keyword>
<evidence type="ECO:0000256" key="1">
    <source>
        <dbReference type="ARBA" id="ARBA00022898"/>
    </source>
</evidence>
<dbReference type="InterPro" id="IPR020581">
    <property type="entry name" value="GDC_P"/>
</dbReference>
<sequence>MWPKRLMDYGYHAPTMSWPVNGTLMIEPTDSESKAELDCFCDALIAIRDEIQTIEEGLANSDEQCSQGASSQTNLV</sequence>
<reference evidence="3" key="1">
    <citation type="submission" date="2024-02" db="EMBL/GenBank/DDBJ databases">
        <authorList>
            <consortium name="ELIXIR-Norway"/>
            <consortium name="Elixir Norway"/>
        </authorList>
    </citation>
    <scope>NUCLEOTIDE SEQUENCE</scope>
</reference>
<dbReference type="InterPro" id="IPR049316">
    <property type="entry name" value="GDC-P_C"/>
</dbReference>
<accession>A0ABP0WP82</accession>